<dbReference type="HOGENOM" id="CLU_2559800_0_0_1"/>
<reference evidence="2 3" key="1">
    <citation type="submission" date="2014-06" db="EMBL/GenBank/DDBJ databases">
        <title>Evolutionary Origins and Diversification of the Mycorrhizal Mutualists.</title>
        <authorList>
            <consortium name="DOE Joint Genome Institute"/>
            <consortium name="Mycorrhizal Genomics Consortium"/>
            <person name="Kohler A."/>
            <person name="Kuo A."/>
            <person name="Nagy L.G."/>
            <person name="Floudas D."/>
            <person name="Copeland A."/>
            <person name="Barry K.W."/>
            <person name="Cichocki N."/>
            <person name="Veneault-Fourrey C."/>
            <person name="LaButti K."/>
            <person name="Lindquist E.A."/>
            <person name="Lipzen A."/>
            <person name="Lundell T."/>
            <person name="Morin E."/>
            <person name="Murat C."/>
            <person name="Riley R."/>
            <person name="Ohm R."/>
            <person name="Sun H."/>
            <person name="Tunlid A."/>
            <person name="Henrissat B."/>
            <person name="Grigoriev I.V."/>
            <person name="Hibbett D.S."/>
            <person name="Martin F."/>
        </authorList>
    </citation>
    <scope>NUCLEOTIDE SEQUENCE [LARGE SCALE GENOMIC DNA]</scope>
    <source>
        <strain evidence="2 3">SS14</strain>
    </source>
</reference>
<dbReference type="InterPro" id="IPR000719">
    <property type="entry name" value="Prot_kinase_dom"/>
</dbReference>
<dbReference type="PROSITE" id="PS50011">
    <property type="entry name" value="PROTEIN_KINASE_DOM"/>
    <property type="match status" value="1"/>
</dbReference>
<dbReference type="Proteomes" id="UP000054279">
    <property type="component" value="Unassembled WGS sequence"/>
</dbReference>
<feature type="domain" description="Protein kinase" evidence="1">
    <location>
        <begin position="1"/>
        <end position="82"/>
    </location>
</feature>
<dbReference type="EMBL" id="KN837145">
    <property type="protein sequence ID" value="KIJ40320.1"/>
    <property type="molecule type" value="Genomic_DNA"/>
</dbReference>
<dbReference type="GO" id="GO:0004672">
    <property type="term" value="F:protein kinase activity"/>
    <property type="evidence" value="ECO:0007669"/>
    <property type="project" value="InterPro"/>
</dbReference>
<evidence type="ECO:0000259" key="1">
    <source>
        <dbReference type="PROSITE" id="PS50011"/>
    </source>
</evidence>
<keyword evidence="3" id="KW-1185">Reference proteome</keyword>
<dbReference type="InterPro" id="IPR011009">
    <property type="entry name" value="Kinase-like_dom_sf"/>
</dbReference>
<dbReference type="GO" id="GO:0005524">
    <property type="term" value="F:ATP binding"/>
    <property type="evidence" value="ECO:0007669"/>
    <property type="project" value="InterPro"/>
</dbReference>
<evidence type="ECO:0000313" key="2">
    <source>
        <dbReference type="EMBL" id="KIJ40320.1"/>
    </source>
</evidence>
<dbReference type="SUPFAM" id="SSF56112">
    <property type="entry name" value="Protein kinase-like (PK-like)"/>
    <property type="match status" value="1"/>
</dbReference>
<dbReference type="AlphaFoldDB" id="A0A0C9VQ40"/>
<dbReference type="Gene3D" id="1.10.510.10">
    <property type="entry name" value="Transferase(Phosphotransferase) domain 1"/>
    <property type="match status" value="1"/>
</dbReference>
<organism evidence="2 3">
    <name type="scientific">Sphaerobolus stellatus (strain SS14)</name>
    <dbReference type="NCBI Taxonomy" id="990650"/>
    <lineage>
        <taxon>Eukaryota</taxon>
        <taxon>Fungi</taxon>
        <taxon>Dikarya</taxon>
        <taxon>Basidiomycota</taxon>
        <taxon>Agaricomycotina</taxon>
        <taxon>Agaricomycetes</taxon>
        <taxon>Phallomycetidae</taxon>
        <taxon>Geastrales</taxon>
        <taxon>Sphaerobolaceae</taxon>
        <taxon>Sphaerobolus</taxon>
    </lineage>
</organism>
<evidence type="ECO:0000313" key="3">
    <source>
        <dbReference type="Proteomes" id="UP000054279"/>
    </source>
</evidence>
<protein>
    <recommendedName>
        <fullName evidence="1">Protein kinase domain-containing protein</fullName>
    </recommendedName>
</protein>
<sequence length="82" mass="8909">MDSSVPCITKVSSYIYILNVDLYALSLDIAKALATLHKGNIAHSHLNANDILVMTDGKLVLTENGYMPLGNEGELICSEDEK</sequence>
<accession>A0A0C9VQ40</accession>
<name>A0A0C9VQ40_SPHS4</name>
<proteinExistence type="predicted"/>
<gene>
    <name evidence="2" type="ORF">M422DRAFT_256877</name>
</gene>